<evidence type="ECO:0000313" key="4">
    <source>
        <dbReference type="Proteomes" id="UP000182624"/>
    </source>
</evidence>
<dbReference type="PANTHER" id="PTHR34407:SF1">
    <property type="entry name" value="SGNH HYDROLASE-TYPE ESTERASE DOMAIN-CONTAINING PROTEIN"/>
    <property type="match status" value="1"/>
</dbReference>
<dbReference type="CDD" id="cd00229">
    <property type="entry name" value="SGNH_hydrolase"/>
    <property type="match status" value="1"/>
</dbReference>
<proteinExistence type="predicted"/>
<evidence type="ECO:0000256" key="1">
    <source>
        <dbReference type="SAM" id="MobiDB-lite"/>
    </source>
</evidence>
<dbReference type="InterPro" id="IPR013830">
    <property type="entry name" value="SGNH_hydro"/>
</dbReference>
<keyword evidence="4" id="KW-1185">Reference proteome</keyword>
<dbReference type="Pfam" id="PF13472">
    <property type="entry name" value="Lipase_GDSL_2"/>
    <property type="match status" value="1"/>
</dbReference>
<reference evidence="4" key="1">
    <citation type="submission" date="2016-10" db="EMBL/GenBank/DDBJ databases">
        <authorList>
            <person name="Varghese N."/>
            <person name="Submissions S."/>
        </authorList>
    </citation>
    <scope>NUCLEOTIDE SEQUENCE [LARGE SCALE GENOMIC DNA]</scope>
    <source>
        <strain evidence="4">P18</strain>
    </source>
</reference>
<protein>
    <submittedName>
        <fullName evidence="3">Lysophospholipase L1</fullName>
    </submittedName>
</protein>
<name>A0A1I5SGR9_9FIRM</name>
<organism evidence="3 4">
    <name type="scientific">Butyrivibrio proteoclasticus</name>
    <dbReference type="NCBI Taxonomy" id="43305"/>
    <lineage>
        <taxon>Bacteria</taxon>
        <taxon>Bacillati</taxon>
        <taxon>Bacillota</taxon>
        <taxon>Clostridia</taxon>
        <taxon>Lachnospirales</taxon>
        <taxon>Lachnospiraceae</taxon>
        <taxon>Butyrivibrio</taxon>
    </lineage>
</organism>
<evidence type="ECO:0000313" key="3">
    <source>
        <dbReference type="EMBL" id="SFP69911.1"/>
    </source>
</evidence>
<dbReference type="SUPFAM" id="SSF52266">
    <property type="entry name" value="SGNH hydrolase"/>
    <property type="match status" value="1"/>
</dbReference>
<gene>
    <name evidence="3" type="ORF">SAMN04487928_10668</name>
</gene>
<dbReference type="Gene3D" id="3.40.50.1110">
    <property type="entry name" value="SGNH hydrolase"/>
    <property type="match status" value="1"/>
</dbReference>
<dbReference type="PANTHER" id="PTHR34407">
    <property type="entry name" value="EXPRESSED PROTEIN"/>
    <property type="match status" value="1"/>
</dbReference>
<sequence length="582" mass="65205">MLTKQTLSKSVGGPKAPKDPTKKRPFFFIMQGKEIFGAPQPDGRGVQFLYMDCGRLIDAAKLSGNIEDEYMLELLKSAQGFKTVVHSIGVSVSGRDAKEPVKFVLEMYPEHPGEKATQITQELFMDGMETVINLEEIDWEVADKEVGQIRFEFETSGIQAAADVRFYLNQGFIAPVQPMEQLVDFKSSRYKKMISQSLLHAGNTARLEKVLSKAGSGENVTLSFIGGSITQGAGAIPINEKCYAKVFADEFQKRYIKGGKVNFIKAGVGGTPSELGMIRFERDVLRDYAEKPDLIVIEFAVNDEGDETKGVCYESLVRKALALPWKPAVVLLFAVFSFDWNLQDRLGPVGMRYDIPMVSVMDAVTEQFKLLPEDGRVISKNQFFYDVYHPSNLGHQIMSDCLINLIDNVNESRDTSYEEDDKLPHPVIGGDFEKVELLDKKELGALKKKYKITKLDAGSFDDVDKDIQLVEMDEEIIPKPEFPNNWAYNGKSPDPEPFVMSINCSKLLLVFKDSGSASFGTAQVFVDEKKIKDVNPLEVGWTHCNAVILFNEEKNRQHKVEIKMADGMNDKKFTILGFGVVR</sequence>
<dbReference type="Proteomes" id="UP000182624">
    <property type="component" value="Unassembled WGS sequence"/>
</dbReference>
<accession>A0A1I5SGR9</accession>
<dbReference type="InterPro" id="IPR036514">
    <property type="entry name" value="SGNH_hydro_sf"/>
</dbReference>
<feature type="domain" description="SGNH hydrolase-type esterase" evidence="2">
    <location>
        <begin position="224"/>
        <end position="397"/>
    </location>
</feature>
<dbReference type="RefSeq" id="WP_074885454.1">
    <property type="nucleotide sequence ID" value="NZ_FOXO01000006.1"/>
</dbReference>
<dbReference type="AlphaFoldDB" id="A0A1I5SGR9"/>
<dbReference type="EMBL" id="FOXO01000006">
    <property type="protein sequence ID" value="SFP69911.1"/>
    <property type="molecule type" value="Genomic_DNA"/>
</dbReference>
<evidence type="ECO:0000259" key="2">
    <source>
        <dbReference type="Pfam" id="PF13472"/>
    </source>
</evidence>
<feature type="region of interest" description="Disordered" evidence="1">
    <location>
        <begin position="1"/>
        <end position="23"/>
    </location>
</feature>
<dbReference type="OrthoDB" id="8233337at2"/>